<dbReference type="Gene3D" id="3.40.630.30">
    <property type="match status" value="1"/>
</dbReference>
<dbReference type="InterPro" id="IPR016181">
    <property type="entry name" value="Acyl_CoA_acyltransferase"/>
</dbReference>
<evidence type="ECO:0000256" key="3">
    <source>
        <dbReference type="ARBA" id="ARBA00022840"/>
    </source>
</evidence>
<dbReference type="GO" id="GO:0006430">
    <property type="term" value="P:lysyl-tRNA aminoacylation"/>
    <property type="evidence" value="ECO:0007669"/>
    <property type="project" value="TreeGrafter"/>
</dbReference>
<keyword evidence="3" id="KW-0067">ATP-binding</keyword>
<dbReference type="SUPFAM" id="SSF55681">
    <property type="entry name" value="Class II aaRS and biotin synthetases"/>
    <property type="match status" value="1"/>
</dbReference>
<gene>
    <name evidence="6" type="ORF">CYNAS_LOCUS16610</name>
</gene>
<dbReference type="Pfam" id="PF00152">
    <property type="entry name" value="tRNA-synt_2"/>
    <property type="match status" value="2"/>
</dbReference>
<organism evidence="6 7">
    <name type="scientific">Cylicocyclus nassatus</name>
    <name type="common">Nematode worm</name>
    <dbReference type="NCBI Taxonomy" id="53992"/>
    <lineage>
        <taxon>Eukaryota</taxon>
        <taxon>Metazoa</taxon>
        <taxon>Ecdysozoa</taxon>
        <taxon>Nematoda</taxon>
        <taxon>Chromadorea</taxon>
        <taxon>Rhabditida</taxon>
        <taxon>Rhabditina</taxon>
        <taxon>Rhabditomorpha</taxon>
        <taxon>Strongyloidea</taxon>
        <taxon>Strongylidae</taxon>
        <taxon>Cylicocyclus</taxon>
    </lineage>
</organism>
<evidence type="ECO:0000256" key="2">
    <source>
        <dbReference type="ARBA" id="ARBA00022741"/>
    </source>
</evidence>
<evidence type="ECO:0000259" key="4">
    <source>
        <dbReference type="PROSITE" id="PS50862"/>
    </source>
</evidence>
<dbReference type="GO" id="GO:0005524">
    <property type="term" value="F:ATP binding"/>
    <property type="evidence" value="ECO:0007669"/>
    <property type="project" value="InterPro"/>
</dbReference>
<dbReference type="PANTHER" id="PTHR42918">
    <property type="entry name" value="LYSYL-TRNA SYNTHETASE"/>
    <property type="match status" value="1"/>
</dbReference>
<keyword evidence="7" id="KW-1185">Reference proteome</keyword>
<dbReference type="Pfam" id="PF00583">
    <property type="entry name" value="Acetyltransf_1"/>
    <property type="match status" value="1"/>
</dbReference>
<dbReference type="GO" id="GO:0000049">
    <property type="term" value="F:tRNA binding"/>
    <property type="evidence" value="ECO:0007669"/>
    <property type="project" value="TreeGrafter"/>
</dbReference>
<comment type="caution">
    <text evidence="6">The sequence shown here is derived from an EMBL/GenBank/DDBJ whole genome shotgun (WGS) entry which is preliminary data.</text>
</comment>
<dbReference type="InterPro" id="IPR045864">
    <property type="entry name" value="aa-tRNA-synth_II/BPL/LPL"/>
</dbReference>
<dbReference type="Gene3D" id="3.30.930.10">
    <property type="entry name" value="Bira Bifunctional Protein, Domain 2"/>
    <property type="match status" value="2"/>
</dbReference>
<dbReference type="AlphaFoldDB" id="A0AA36MCM4"/>
<evidence type="ECO:0000259" key="5">
    <source>
        <dbReference type="PROSITE" id="PS51186"/>
    </source>
</evidence>
<dbReference type="InterPro" id="IPR004364">
    <property type="entry name" value="Aa-tRNA-synt_II"/>
</dbReference>
<reference evidence="6" key="1">
    <citation type="submission" date="2023-07" db="EMBL/GenBank/DDBJ databases">
        <authorList>
            <consortium name="CYATHOMIX"/>
        </authorList>
    </citation>
    <scope>NUCLEOTIDE SEQUENCE</scope>
    <source>
        <strain evidence="6">N/A</strain>
    </source>
</reference>
<keyword evidence="2" id="KW-0547">Nucleotide-binding</keyword>
<proteinExistence type="predicted"/>
<dbReference type="InterPro" id="IPR000182">
    <property type="entry name" value="GNAT_dom"/>
</dbReference>
<dbReference type="PROSITE" id="PS50862">
    <property type="entry name" value="AA_TRNA_LIGASE_II"/>
    <property type="match status" value="1"/>
</dbReference>
<name>A0AA36MCM4_CYLNA</name>
<feature type="domain" description="N-acetyltransferase" evidence="5">
    <location>
        <begin position="1"/>
        <end position="193"/>
    </location>
</feature>
<dbReference type="GO" id="GO:0004824">
    <property type="term" value="F:lysine-tRNA ligase activity"/>
    <property type="evidence" value="ECO:0007669"/>
    <property type="project" value="TreeGrafter"/>
</dbReference>
<protein>
    <submittedName>
        <fullName evidence="6">Uncharacterized protein</fullName>
    </submittedName>
</protein>
<dbReference type="InterPro" id="IPR006195">
    <property type="entry name" value="aa-tRNA-synth_II"/>
</dbReference>
<dbReference type="PROSITE" id="PS51186">
    <property type="entry name" value="GNAT"/>
    <property type="match status" value="1"/>
</dbReference>
<dbReference type="SUPFAM" id="SSF55729">
    <property type="entry name" value="Acyl-CoA N-acyltransferases (Nat)"/>
    <property type="match status" value="1"/>
</dbReference>
<dbReference type="CDD" id="cd04301">
    <property type="entry name" value="NAT_SF"/>
    <property type="match status" value="1"/>
</dbReference>
<evidence type="ECO:0000313" key="7">
    <source>
        <dbReference type="Proteomes" id="UP001176961"/>
    </source>
</evidence>
<dbReference type="EMBL" id="CATQJL010000307">
    <property type="protein sequence ID" value="CAJ0604627.1"/>
    <property type="molecule type" value="Genomic_DNA"/>
</dbReference>
<dbReference type="GO" id="GO:0005829">
    <property type="term" value="C:cytosol"/>
    <property type="evidence" value="ECO:0007669"/>
    <property type="project" value="TreeGrafter"/>
</dbReference>
<accession>A0AA36MCM4</accession>
<dbReference type="GO" id="GO:0016747">
    <property type="term" value="F:acyltransferase activity, transferring groups other than amino-acyl groups"/>
    <property type="evidence" value="ECO:0007669"/>
    <property type="project" value="InterPro"/>
</dbReference>
<keyword evidence="1" id="KW-0436">Ligase</keyword>
<evidence type="ECO:0000313" key="6">
    <source>
        <dbReference type="EMBL" id="CAJ0604627.1"/>
    </source>
</evidence>
<evidence type="ECO:0000256" key="1">
    <source>
        <dbReference type="ARBA" id="ARBA00022598"/>
    </source>
</evidence>
<sequence>MREFYAEDRIDFDDARVRRGVDALLADPRNGEVLLWLDEAADVVGYAVIAMGFSLEQGGHFMLLDELYLSHRARGRGRGKQALAICEQRARGRGVSRLRLEVNHHNELARRWDPVSAALLRTLQQRASLNALVRRFFAERDVLEVETPILSVAGNTEPNIDSFHTDFTGHVDAGGRRRWLRTSPEYPLKRLLAAGVGDCYELGRVFRNGEAGGRHNPEFTMLEWYRQHVGVDPFDADEAALRAALGDVHIDPVGLTRDDWLDLLMTHHIQPHFDDAVMTVVHDWPASQAALARIRPGTPPLAERFELYLGPVELANGYHELNDAHEQRARFQRDLQRRHERGQVQPALDEALLAALPSLPACAASPSASTAC</sequence>
<dbReference type="PANTHER" id="PTHR42918:SF6">
    <property type="entry name" value="ELONGATION FACTOR P--(R)-BETA-LYSINE LIGASE"/>
    <property type="match status" value="1"/>
</dbReference>
<feature type="domain" description="Aminoacyl-transfer RNA synthetases class-II family profile" evidence="4">
    <location>
        <begin position="126"/>
        <end position="225"/>
    </location>
</feature>
<dbReference type="Proteomes" id="UP001176961">
    <property type="component" value="Unassembled WGS sequence"/>
</dbReference>